<sequence>MKLTNKLEPFDAILDARTPKEFEEAHIPNALNFAVFNDEEHALVGTTYKQESPFKAKILGSSLACKNIASFLEKSLKDKTTPLHPKNKLLVYCARGGKRSSSLGIILEEVGFQVQKLEGGFKAYRNMVLNALKEPFNKPLIVLDGLTGCGKTELIKHFSSWSIDLENLAKHYGSSFGNPTNAKRPTQKMFENLLFDALKKKNSEPLLLIEKEPKSLGGLIIPNPLFNAYQNSPYSILIVAPLEHRIKRLVDIYSNLKESVFKEALHTIKPYTTRTIIKELERLYEHRDLEKIAEILTTKYYDLVYKKSSHSHTICFNTLEQCAEMIMDFRESVLKKHLE</sequence>
<accession>I0EQT7</accession>
<dbReference type="eggNOG" id="COG2603">
    <property type="taxonomic scope" value="Bacteria"/>
</dbReference>
<dbReference type="NCBIfam" id="TIGR03167">
    <property type="entry name" value="tRNA_sel_U_synt"/>
    <property type="match status" value="1"/>
</dbReference>
<dbReference type="KEGG" id="hcm:HCD_01370"/>
<dbReference type="InterPro" id="IPR017582">
    <property type="entry name" value="SelU"/>
</dbReference>
<evidence type="ECO:0000313" key="3">
    <source>
        <dbReference type="EMBL" id="AFI05306.1"/>
    </source>
</evidence>
<keyword evidence="4" id="KW-1185">Reference proteome</keyword>
<dbReference type="Pfam" id="PF00581">
    <property type="entry name" value="Rhodanese"/>
    <property type="match status" value="1"/>
</dbReference>
<evidence type="ECO:0000313" key="4">
    <source>
        <dbReference type="Proteomes" id="UP000005013"/>
    </source>
</evidence>
<dbReference type="Pfam" id="PF26341">
    <property type="entry name" value="AAA_SelU"/>
    <property type="match status" value="1"/>
</dbReference>
<dbReference type="EMBL" id="CP003481">
    <property type="protein sequence ID" value="AFI05306.1"/>
    <property type="molecule type" value="Genomic_DNA"/>
</dbReference>
<dbReference type="InterPro" id="IPR001763">
    <property type="entry name" value="Rhodanese-like_dom"/>
</dbReference>
<protein>
    <submittedName>
        <fullName evidence="3">tRNA 2-selenouridine synthase</fullName>
    </submittedName>
</protein>
<dbReference type="SMART" id="SM00450">
    <property type="entry name" value="RHOD"/>
    <property type="match status" value="1"/>
</dbReference>
<dbReference type="AlphaFoldDB" id="I0EQT7"/>
<dbReference type="OrthoDB" id="285281at2"/>
<reference evidence="3 4" key="1">
    <citation type="journal article" date="2013" name="PLoS ONE">
        <title>Sequence Divergence and Conservation in Genomes ofHelicobacter cetorum Strains from a Dolphin and a Whale.</title>
        <authorList>
            <person name="Kersulyte D."/>
            <person name="Rossi M."/>
            <person name="Berg D.E."/>
        </authorList>
    </citation>
    <scope>NUCLEOTIDE SEQUENCE [LARGE SCALE GENOMIC DNA]</scope>
    <source>
        <strain evidence="3 4">MIT 99-5656</strain>
    </source>
</reference>
<proteinExistence type="predicted"/>
<name>I0EQT7_HELCM</name>
<dbReference type="SUPFAM" id="SSF52821">
    <property type="entry name" value="Rhodanese/Cell cycle control phosphatase"/>
    <property type="match status" value="1"/>
</dbReference>
<organism evidence="3 4">
    <name type="scientific">Helicobacter cetorum (strain ATCC BAA-540 / CCUG 52418 / MIT 99-5656)</name>
    <dbReference type="NCBI Taxonomy" id="1163745"/>
    <lineage>
        <taxon>Bacteria</taxon>
        <taxon>Pseudomonadati</taxon>
        <taxon>Campylobacterota</taxon>
        <taxon>Epsilonproteobacteria</taxon>
        <taxon>Campylobacterales</taxon>
        <taxon>Helicobacteraceae</taxon>
        <taxon>Helicobacter</taxon>
    </lineage>
</organism>
<dbReference type="PANTHER" id="PTHR30401">
    <property type="entry name" value="TRNA 2-SELENOURIDINE SYNTHASE"/>
    <property type="match status" value="1"/>
</dbReference>
<dbReference type="InterPro" id="IPR027417">
    <property type="entry name" value="P-loop_NTPase"/>
</dbReference>
<dbReference type="InterPro" id="IPR058840">
    <property type="entry name" value="AAA_SelU"/>
</dbReference>
<evidence type="ECO:0000259" key="2">
    <source>
        <dbReference type="PROSITE" id="PS50206"/>
    </source>
</evidence>
<dbReference type="Gene3D" id="3.40.250.10">
    <property type="entry name" value="Rhodanese-like domain"/>
    <property type="match status" value="1"/>
</dbReference>
<dbReference type="SUPFAM" id="SSF52540">
    <property type="entry name" value="P-loop containing nucleoside triphosphate hydrolases"/>
    <property type="match status" value="1"/>
</dbReference>
<dbReference type="Proteomes" id="UP000005013">
    <property type="component" value="Chromosome"/>
</dbReference>
<keyword evidence="1" id="KW-0711">Selenium</keyword>
<gene>
    <name evidence="3" type="ordered locus">HCD_01370</name>
</gene>
<dbReference type="InterPro" id="IPR036873">
    <property type="entry name" value="Rhodanese-like_dom_sf"/>
</dbReference>
<dbReference type="NCBIfam" id="NF008752">
    <property type="entry name" value="PRK11784.1-4"/>
    <property type="match status" value="1"/>
</dbReference>
<dbReference type="STRING" id="1163745.HCD_01370"/>
<evidence type="ECO:0000256" key="1">
    <source>
        <dbReference type="ARBA" id="ARBA00023266"/>
    </source>
</evidence>
<dbReference type="GO" id="GO:0043828">
    <property type="term" value="F:tRNA 2-selenouridine synthase activity"/>
    <property type="evidence" value="ECO:0007669"/>
    <property type="project" value="InterPro"/>
</dbReference>
<dbReference type="RefSeq" id="WP_014658833.1">
    <property type="nucleotide sequence ID" value="NC_017735.1"/>
</dbReference>
<dbReference type="PATRIC" id="fig|1163745.3.peg.292"/>
<dbReference type="HOGENOM" id="CLU_043456_0_0_7"/>
<dbReference type="PROSITE" id="PS50206">
    <property type="entry name" value="RHODANESE_3"/>
    <property type="match status" value="1"/>
</dbReference>
<dbReference type="PANTHER" id="PTHR30401:SF0">
    <property type="entry name" value="TRNA 2-SELENOURIDINE SYNTHASE"/>
    <property type="match status" value="1"/>
</dbReference>
<dbReference type="Gene3D" id="3.40.50.300">
    <property type="entry name" value="P-loop containing nucleotide triphosphate hydrolases"/>
    <property type="match status" value="1"/>
</dbReference>
<feature type="domain" description="Rhodanese" evidence="2">
    <location>
        <begin position="7"/>
        <end position="133"/>
    </location>
</feature>
<dbReference type="NCBIfam" id="NF008750">
    <property type="entry name" value="PRK11784.1-2"/>
    <property type="match status" value="1"/>
</dbReference>
<dbReference type="GO" id="GO:0002098">
    <property type="term" value="P:tRNA wobble uridine modification"/>
    <property type="evidence" value="ECO:0007669"/>
    <property type="project" value="InterPro"/>
</dbReference>